<feature type="domain" description="Yip1" evidence="6">
    <location>
        <begin position="25"/>
        <end position="192"/>
    </location>
</feature>
<accession>A0A7D5KLD0</accession>
<evidence type="ECO:0000313" key="7">
    <source>
        <dbReference type="EMBL" id="QLG26722.1"/>
    </source>
</evidence>
<dbReference type="Proteomes" id="UP000509750">
    <property type="component" value="Chromosome"/>
</dbReference>
<dbReference type="InterPro" id="IPR006977">
    <property type="entry name" value="Yip1_dom"/>
</dbReference>
<dbReference type="EMBL" id="CP058529">
    <property type="protein sequence ID" value="QLG26722.1"/>
    <property type="molecule type" value="Genomic_DNA"/>
</dbReference>
<keyword evidence="3 5" id="KW-1133">Transmembrane helix</keyword>
<feature type="transmembrane region" description="Helical" evidence="5">
    <location>
        <begin position="87"/>
        <end position="113"/>
    </location>
</feature>
<keyword evidence="2 5" id="KW-0812">Transmembrane</keyword>
<sequence length="208" mass="21179">MTTWVEDPEGGRARGPRGLARAWVEVLVRPGRFFRTGVSPGDQAPGLVFAICVAVAFVGGRFLHAYLRLGDPFAFPPGSVPTVFGGPVASALLVLALTGLLVAPAILHLTAALQTALLIPIVRDRGGVSETVQVIAYASAPCALAGPPVPGLRAACALYGAALLVLGLREVHGTSTLRAAAAGAIPATLVFGVGFRGLDALSTLLGEI</sequence>
<name>A0A7D5KLD0_9EURY</name>
<dbReference type="GO" id="GO:0016020">
    <property type="term" value="C:membrane"/>
    <property type="evidence" value="ECO:0007669"/>
    <property type="project" value="UniProtKB-SubCell"/>
</dbReference>
<dbReference type="KEGG" id="halg:HUG10_03820"/>
<evidence type="ECO:0000256" key="2">
    <source>
        <dbReference type="ARBA" id="ARBA00022692"/>
    </source>
</evidence>
<comment type="subcellular location">
    <subcellularLocation>
        <location evidence="1">Membrane</location>
        <topology evidence="1">Multi-pass membrane protein</topology>
    </subcellularLocation>
</comment>
<dbReference type="AlphaFoldDB" id="A0A7D5KLD0"/>
<reference evidence="7 8" key="1">
    <citation type="submission" date="2020-07" db="EMBL/GenBank/DDBJ databases">
        <title>Gai3-2, isolated from salt lake.</title>
        <authorList>
            <person name="Cui H."/>
            <person name="Shi X."/>
        </authorList>
    </citation>
    <scope>NUCLEOTIDE SEQUENCE [LARGE SCALE GENOMIC DNA]</scope>
    <source>
        <strain evidence="7 8">Gai3-2</strain>
    </source>
</reference>
<organism evidence="7 8">
    <name type="scientific">Halorarum halophilum</name>
    <dbReference type="NCBI Taxonomy" id="2743090"/>
    <lineage>
        <taxon>Archaea</taxon>
        <taxon>Methanobacteriati</taxon>
        <taxon>Methanobacteriota</taxon>
        <taxon>Stenosarchaea group</taxon>
        <taxon>Halobacteria</taxon>
        <taxon>Halobacteriales</taxon>
        <taxon>Haloferacaceae</taxon>
        <taxon>Halorarum</taxon>
    </lineage>
</organism>
<proteinExistence type="predicted"/>
<gene>
    <name evidence="7" type="ORF">HUG10_03820</name>
</gene>
<protein>
    <submittedName>
        <fullName evidence="7">YIP1 family protein</fullName>
    </submittedName>
</protein>
<evidence type="ECO:0000256" key="3">
    <source>
        <dbReference type="ARBA" id="ARBA00022989"/>
    </source>
</evidence>
<dbReference type="OrthoDB" id="313310at2157"/>
<evidence type="ECO:0000313" key="8">
    <source>
        <dbReference type="Proteomes" id="UP000509750"/>
    </source>
</evidence>
<dbReference type="RefSeq" id="WP_179168297.1">
    <property type="nucleotide sequence ID" value="NZ_CP058529.1"/>
</dbReference>
<keyword evidence="8" id="KW-1185">Reference proteome</keyword>
<dbReference type="Pfam" id="PF04893">
    <property type="entry name" value="Yip1"/>
    <property type="match status" value="1"/>
</dbReference>
<feature type="transmembrane region" description="Helical" evidence="5">
    <location>
        <begin position="47"/>
        <end position="67"/>
    </location>
</feature>
<evidence type="ECO:0000256" key="1">
    <source>
        <dbReference type="ARBA" id="ARBA00004141"/>
    </source>
</evidence>
<evidence type="ECO:0000259" key="6">
    <source>
        <dbReference type="Pfam" id="PF04893"/>
    </source>
</evidence>
<keyword evidence="4 5" id="KW-0472">Membrane</keyword>
<evidence type="ECO:0000256" key="5">
    <source>
        <dbReference type="SAM" id="Phobius"/>
    </source>
</evidence>
<dbReference type="GeneID" id="56027931"/>
<evidence type="ECO:0000256" key="4">
    <source>
        <dbReference type="ARBA" id="ARBA00023136"/>
    </source>
</evidence>